<evidence type="ECO:0000256" key="19">
    <source>
        <dbReference type="HAMAP-Rule" id="MF_00719"/>
    </source>
</evidence>
<comment type="function">
    <text evidence="14 19">Joins adenosylcobinamide-GDP and alpha-ribazole to generate adenosylcobalamin (Ado-cobalamin). Also synthesizes adenosylcobalamin 5'-phosphate from adenosylcobinamide-GDP and alpha-ribazole 5'-phosphate.</text>
</comment>
<evidence type="ECO:0000256" key="5">
    <source>
        <dbReference type="ARBA" id="ARBA00013200"/>
    </source>
</evidence>
<comment type="pathway">
    <text evidence="3 19">Cofactor biosynthesis; adenosylcobalamin biosynthesis; adenosylcobalamin from cob(II)yrinate a,c-diamide: step 7/7.</text>
</comment>
<evidence type="ECO:0000256" key="15">
    <source>
        <dbReference type="ARBA" id="ARBA00032605"/>
    </source>
</evidence>
<keyword evidence="21" id="KW-1185">Reference proteome</keyword>
<dbReference type="HAMAP" id="MF_00719">
    <property type="entry name" value="CobS"/>
    <property type="match status" value="1"/>
</dbReference>
<evidence type="ECO:0000313" key="21">
    <source>
        <dbReference type="Proteomes" id="UP001523566"/>
    </source>
</evidence>
<comment type="cofactor">
    <cofactor evidence="1 19">
        <name>Mg(2+)</name>
        <dbReference type="ChEBI" id="CHEBI:18420"/>
    </cofactor>
</comment>
<evidence type="ECO:0000256" key="2">
    <source>
        <dbReference type="ARBA" id="ARBA00004651"/>
    </source>
</evidence>
<keyword evidence="10 19" id="KW-0812">Transmembrane</keyword>
<evidence type="ECO:0000256" key="17">
    <source>
        <dbReference type="ARBA" id="ARBA00048623"/>
    </source>
</evidence>
<evidence type="ECO:0000256" key="4">
    <source>
        <dbReference type="ARBA" id="ARBA00010561"/>
    </source>
</evidence>
<keyword evidence="7 19" id="KW-1003">Cell membrane</keyword>
<comment type="subcellular location">
    <subcellularLocation>
        <location evidence="2 19">Cell membrane</location>
        <topology evidence="2 19">Multi-pass membrane protein</topology>
    </subcellularLocation>
</comment>
<keyword evidence="11 19" id="KW-0460">Magnesium</keyword>
<evidence type="ECO:0000256" key="11">
    <source>
        <dbReference type="ARBA" id="ARBA00022842"/>
    </source>
</evidence>
<dbReference type="GO" id="GO:0051073">
    <property type="term" value="F:adenosylcobinamide-GDP ribazoletransferase activity"/>
    <property type="evidence" value="ECO:0007669"/>
    <property type="project" value="UniProtKB-EC"/>
</dbReference>
<evidence type="ECO:0000256" key="16">
    <source>
        <dbReference type="ARBA" id="ARBA00032853"/>
    </source>
</evidence>
<feature type="transmembrane region" description="Helical" evidence="19">
    <location>
        <begin position="177"/>
        <end position="196"/>
    </location>
</feature>
<comment type="similarity">
    <text evidence="4 19">Belongs to the CobS family.</text>
</comment>
<proteinExistence type="inferred from homology"/>
<reference evidence="20 21" key="1">
    <citation type="journal article" date="2022" name="Genome Biol. Evol.">
        <title>Host diet, physiology and behaviors set the stage for Lachnospiraceae cladogenesis.</title>
        <authorList>
            <person name="Vera-Ponce De Leon A."/>
            <person name="Schneider M."/>
            <person name="Jahnes B.C."/>
            <person name="Sadowski V."/>
            <person name="Camuy-Velez L.A."/>
            <person name="Duan J."/>
            <person name="Sabree Z.L."/>
        </authorList>
    </citation>
    <scope>NUCLEOTIDE SEQUENCE [LARGE SCALE GENOMIC DNA]</scope>
    <source>
        <strain evidence="20 21">PAL113</strain>
    </source>
</reference>
<keyword evidence="13 19" id="KW-0472">Membrane</keyword>
<dbReference type="RefSeq" id="WP_262065952.1">
    <property type="nucleotide sequence ID" value="NZ_JAMXOD010000008.1"/>
</dbReference>
<comment type="catalytic activity">
    <reaction evidence="17 19">
        <text>alpha-ribazole + adenosylcob(III)inamide-GDP = adenosylcob(III)alamin + GMP + H(+)</text>
        <dbReference type="Rhea" id="RHEA:16049"/>
        <dbReference type="ChEBI" id="CHEBI:10329"/>
        <dbReference type="ChEBI" id="CHEBI:15378"/>
        <dbReference type="ChEBI" id="CHEBI:18408"/>
        <dbReference type="ChEBI" id="CHEBI:58115"/>
        <dbReference type="ChEBI" id="CHEBI:60487"/>
        <dbReference type="EC" id="2.7.8.26"/>
    </reaction>
</comment>
<dbReference type="InterPro" id="IPR003805">
    <property type="entry name" value="CobS"/>
</dbReference>
<evidence type="ECO:0000256" key="14">
    <source>
        <dbReference type="ARBA" id="ARBA00025228"/>
    </source>
</evidence>
<dbReference type="EC" id="2.7.8.26" evidence="5 19"/>
<keyword evidence="8 19" id="KW-0169">Cobalamin biosynthesis</keyword>
<evidence type="ECO:0000256" key="10">
    <source>
        <dbReference type="ARBA" id="ARBA00022692"/>
    </source>
</evidence>
<organism evidence="20 21">
    <name type="scientific">Aequitasia blattaphilus</name>
    <dbReference type="NCBI Taxonomy" id="2949332"/>
    <lineage>
        <taxon>Bacteria</taxon>
        <taxon>Bacillati</taxon>
        <taxon>Bacillota</taxon>
        <taxon>Clostridia</taxon>
        <taxon>Lachnospirales</taxon>
        <taxon>Lachnospiraceae</taxon>
        <taxon>Aequitasia</taxon>
    </lineage>
</organism>
<evidence type="ECO:0000256" key="6">
    <source>
        <dbReference type="ARBA" id="ARBA00015850"/>
    </source>
</evidence>
<evidence type="ECO:0000256" key="8">
    <source>
        <dbReference type="ARBA" id="ARBA00022573"/>
    </source>
</evidence>
<accession>A0ABT1E8S3</accession>
<feature type="transmembrane region" description="Helical" evidence="19">
    <location>
        <begin position="202"/>
        <end position="218"/>
    </location>
</feature>
<dbReference type="NCBIfam" id="TIGR00317">
    <property type="entry name" value="cobS"/>
    <property type="match status" value="1"/>
</dbReference>
<evidence type="ECO:0000313" key="20">
    <source>
        <dbReference type="EMBL" id="MCP1102168.1"/>
    </source>
</evidence>
<evidence type="ECO:0000256" key="3">
    <source>
        <dbReference type="ARBA" id="ARBA00004663"/>
    </source>
</evidence>
<comment type="catalytic activity">
    <reaction evidence="18 19">
        <text>alpha-ribazole 5'-phosphate + adenosylcob(III)inamide-GDP = adenosylcob(III)alamin 5'-phosphate + GMP + H(+)</text>
        <dbReference type="Rhea" id="RHEA:23560"/>
        <dbReference type="ChEBI" id="CHEBI:15378"/>
        <dbReference type="ChEBI" id="CHEBI:57918"/>
        <dbReference type="ChEBI" id="CHEBI:58115"/>
        <dbReference type="ChEBI" id="CHEBI:60487"/>
        <dbReference type="ChEBI" id="CHEBI:60493"/>
        <dbReference type="EC" id="2.7.8.26"/>
    </reaction>
</comment>
<keyword evidence="12 19" id="KW-1133">Transmembrane helix</keyword>
<evidence type="ECO:0000256" key="13">
    <source>
        <dbReference type="ARBA" id="ARBA00023136"/>
    </source>
</evidence>
<feature type="transmembrane region" description="Helical" evidence="19">
    <location>
        <begin position="31"/>
        <end position="50"/>
    </location>
</feature>
<feature type="transmembrane region" description="Helical" evidence="19">
    <location>
        <begin position="135"/>
        <end position="157"/>
    </location>
</feature>
<evidence type="ECO:0000256" key="1">
    <source>
        <dbReference type="ARBA" id="ARBA00001946"/>
    </source>
</evidence>
<dbReference type="Pfam" id="PF02654">
    <property type="entry name" value="CobS"/>
    <property type="match status" value="1"/>
</dbReference>
<dbReference type="Proteomes" id="UP001523566">
    <property type="component" value="Unassembled WGS sequence"/>
</dbReference>
<feature type="transmembrane region" description="Helical" evidence="19">
    <location>
        <begin position="109"/>
        <end position="129"/>
    </location>
</feature>
<keyword evidence="9 19" id="KW-0808">Transferase</keyword>
<dbReference type="PANTHER" id="PTHR34148">
    <property type="entry name" value="ADENOSYLCOBINAMIDE-GDP RIBAZOLETRANSFERASE"/>
    <property type="match status" value="1"/>
</dbReference>
<gene>
    <name evidence="19 20" type="primary">cobS</name>
    <name evidence="20" type="ORF">NK125_07020</name>
</gene>
<evidence type="ECO:0000256" key="12">
    <source>
        <dbReference type="ARBA" id="ARBA00022989"/>
    </source>
</evidence>
<dbReference type="PANTHER" id="PTHR34148:SF1">
    <property type="entry name" value="ADENOSYLCOBINAMIDE-GDP RIBAZOLETRANSFERASE"/>
    <property type="match status" value="1"/>
</dbReference>
<dbReference type="EMBL" id="JAMZFW010000008">
    <property type="protein sequence ID" value="MCP1102168.1"/>
    <property type="molecule type" value="Genomic_DNA"/>
</dbReference>
<evidence type="ECO:0000256" key="9">
    <source>
        <dbReference type="ARBA" id="ARBA00022679"/>
    </source>
</evidence>
<evidence type="ECO:0000256" key="18">
    <source>
        <dbReference type="ARBA" id="ARBA00049504"/>
    </source>
</evidence>
<evidence type="ECO:0000256" key="7">
    <source>
        <dbReference type="ARBA" id="ARBA00022475"/>
    </source>
</evidence>
<protein>
    <recommendedName>
        <fullName evidence="6 19">Adenosylcobinamide-GDP ribazoletransferase</fullName>
        <ecNumber evidence="5 19">2.7.8.26</ecNumber>
    </recommendedName>
    <alternativeName>
        <fullName evidence="16 19">Cobalamin synthase</fullName>
    </alternativeName>
    <alternativeName>
        <fullName evidence="15 19">Cobalamin-5'-phosphate synthase</fullName>
    </alternativeName>
</protein>
<comment type="caution">
    <text evidence="20">The sequence shown here is derived from an EMBL/GenBank/DDBJ whole genome shotgun (WGS) entry which is preliminary data.</text>
</comment>
<name>A0ABT1E8S3_9FIRM</name>
<sequence length="249" mass="27050">MKLLQAFVIGLSMYSKIPLPRVSWTKENMRYALCFFPVVGMITGLCIWGAGEILMRLSCGKLLFGVLMTLIPLIINGGIHMDGFMDTSDALASHQDQETKLKILKDPNCGAFSVIALCAYLLLSVALWSEVSITALPMIALGYVLSRSLSGLSVVFFKAARENGLAKTFQDNAQKKAVGISMCIFGVLAALGIIIISPIRGIIILALASISFLYYRIMSYRQFGGITGDLAGYFLQVCEISVLAGALWK</sequence>
<feature type="transmembrane region" description="Helical" evidence="19">
    <location>
        <begin position="62"/>
        <end position="79"/>
    </location>
</feature>